<evidence type="ECO:0000256" key="4">
    <source>
        <dbReference type="ARBA" id="ARBA00022603"/>
    </source>
</evidence>
<evidence type="ECO:0000256" key="5">
    <source>
        <dbReference type="ARBA" id="ARBA00022679"/>
    </source>
</evidence>
<dbReference type="InterPro" id="IPR046341">
    <property type="entry name" value="SET_dom_sf"/>
</dbReference>
<proteinExistence type="predicted"/>
<evidence type="ECO:0000256" key="7">
    <source>
        <dbReference type="ARBA" id="ARBA00023242"/>
    </source>
</evidence>
<comment type="caution">
    <text evidence="10">The sequence shown here is derived from an EMBL/GenBank/DDBJ whole genome shotgun (WGS) entry which is preliminary data.</text>
</comment>
<feature type="transmembrane region" description="Helical" evidence="8">
    <location>
        <begin position="287"/>
        <end position="304"/>
    </location>
</feature>
<accession>A0AAD9I685</accession>
<feature type="transmembrane region" description="Helical" evidence="8">
    <location>
        <begin position="316"/>
        <end position="334"/>
    </location>
</feature>
<comment type="subcellular location">
    <subcellularLocation>
        <location evidence="2">Chromosome</location>
    </subcellularLocation>
    <subcellularLocation>
        <location evidence="1">Nucleus</location>
    </subcellularLocation>
</comment>
<evidence type="ECO:0000313" key="11">
    <source>
        <dbReference type="Proteomes" id="UP001217918"/>
    </source>
</evidence>
<dbReference type="EMBL" id="JAQQPM010000004">
    <property type="protein sequence ID" value="KAK2071047.1"/>
    <property type="molecule type" value="Genomic_DNA"/>
</dbReference>
<feature type="domain" description="SET" evidence="9">
    <location>
        <begin position="116"/>
        <end position="216"/>
    </location>
</feature>
<reference evidence="10" key="1">
    <citation type="journal article" date="2023" name="Mol. Plant Microbe Interact.">
        <title>Elucidating the Obligate Nature and Biological Capacity of an Invasive Fungal Corn Pathogen.</title>
        <authorList>
            <person name="MacCready J.S."/>
            <person name="Roggenkamp E.M."/>
            <person name="Gdanetz K."/>
            <person name="Chilvers M.I."/>
        </authorList>
    </citation>
    <scope>NUCLEOTIDE SEQUENCE</scope>
    <source>
        <strain evidence="10">PM02</strain>
    </source>
</reference>
<feature type="transmembrane region" description="Helical" evidence="8">
    <location>
        <begin position="258"/>
        <end position="275"/>
    </location>
</feature>
<dbReference type="PANTHER" id="PTHR22884">
    <property type="entry name" value="SET DOMAIN PROTEINS"/>
    <property type="match status" value="1"/>
</dbReference>
<protein>
    <recommendedName>
        <fullName evidence="9">SET domain-containing protein</fullName>
    </recommendedName>
</protein>
<dbReference type="InterPro" id="IPR050777">
    <property type="entry name" value="SET2_Histone-Lys_MeTrsfase"/>
</dbReference>
<evidence type="ECO:0000259" key="9">
    <source>
        <dbReference type="PROSITE" id="PS50280"/>
    </source>
</evidence>
<dbReference type="Gene3D" id="2.170.270.10">
    <property type="entry name" value="SET domain"/>
    <property type="match status" value="1"/>
</dbReference>
<evidence type="ECO:0000256" key="6">
    <source>
        <dbReference type="ARBA" id="ARBA00022691"/>
    </source>
</evidence>
<keyword evidence="6" id="KW-0949">S-adenosyl-L-methionine</keyword>
<evidence type="ECO:0000313" key="10">
    <source>
        <dbReference type="EMBL" id="KAK2071047.1"/>
    </source>
</evidence>
<sequence>MPPCPSNLKFTYHTSTSAANSKGINHHGQTAERIDNFAFNAEDWTGGRTDAEIDGVVPKDKYDVLKYTIPPSKSRAFRFTCRRCGHRKGTRTAAQCNNKLCYSDGMKRRQFKDKVESPGLIRIERTSAGDFGVVAQDHITMVGTVLQEYLASTYLVKLGSKCHIDALYKGNWTRYINSSCRPNVQFQEAVVGDRHTVLVVVIRPIAKREELFLDYGKAWFDHYKIKCRCNEPGCQHPPGIEKKKKQCLYTGIGKNMDIPMVLFLSGSAFWFLVYLKYPDGLVDGPTIMTHAALCFNLIVFSLFLLPDDPIPAKSGIFTFSTTGWSLAFLIVAFYRAMREDGGKDEVQSERANTTPGPAP</sequence>
<evidence type="ECO:0000256" key="2">
    <source>
        <dbReference type="ARBA" id="ARBA00004286"/>
    </source>
</evidence>
<dbReference type="GO" id="GO:0032259">
    <property type="term" value="P:methylation"/>
    <property type="evidence" value="ECO:0007669"/>
    <property type="project" value="UniProtKB-KW"/>
</dbReference>
<evidence type="ECO:0000256" key="1">
    <source>
        <dbReference type="ARBA" id="ARBA00004123"/>
    </source>
</evidence>
<dbReference type="Proteomes" id="UP001217918">
    <property type="component" value="Unassembled WGS sequence"/>
</dbReference>
<gene>
    <name evidence="10" type="ORF">P8C59_005502</name>
</gene>
<dbReference type="PROSITE" id="PS50280">
    <property type="entry name" value="SET"/>
    <property type="match status" value="1"/>
</dbReference>
<dbReference type="InterPro" id="IPR001214">
    <property type="entry name" value="SET_dom"/>
</dbReference>
<keyword evidence="5" id="KW-0808">Transferase</keyword>
<dbReference type="GO" id="GO:0005634">
    <property type="term" value="C:nucleus"/>
    <property type="evidence" value="ECO:0007669"/>
    <property type="project" value="UniProtKB-SubCell"/>
</dbReference>
<dbReference type="AlphaFoldDB" id="A0AAD9I685"/>
<keyword evidence="11" id="KW-1185">Reference proteome</keyword>
<dbReference type="GO" id="GO:0008168">
    <property type="term" value="F:methyltransferase activity"/>
    <property type="evidence" value="ECO:0007669"/>
    <property type="project" value="UniProtKB-KW"/>
</dbReference>
<dbReference type="SUPFAM" id="SSF82199">
    <property type="entry name" value="SET domain"/>
    <property type="match status" value="1"/>
</dbReference>
<evidence type="ECO:0000256" key="8">
    <source>
        <dbReference type="SAM" id="Phobius"/>
    </source>
</evidence>
<keyword evidence="4" id="KW-0489">Methyltransferase</keyword>
<dbReference type="Pfam" id="PF00856">
    <property type="entry name" value="SET"/>
    <property type="match status" value="1"/>
</dbReference>
<keyword evidence="8" id="KW-0472">Membrane</keyword>
<keyword evidence="8" id="KW-1133">Transmembrane helix</keyword>
<keyword evidence="3" id="KW-0158">Chromosome</keyword>
<keyword evidence="8" id="KW-0812">Transmembrane</keyword>
<dbReference type="SMART" id="SM00317">
    <property type="entry name" value="SET"/>
    <property type="match status" value="1"/>
</dbReference>
<name>A0AAD9I685_9PEZI</name>
<keyword evidence="7" id="KW-0539">Nucleus</keyword>
<evidence type="ECO:0000256" key="3">
    <source>
        <dbReference type="ARBA" id="ARBA00022454"/>
    </source>
</evidence>
<organism evidence="10 11">
    <name type="scientific">Phyllachora maydis</name>
    <dbReference type="NCBI Taxonomy" id="1825666"/>
    <lineage>
        <taxon>Eukaryota</taxon>
        <taxon>Fungi</taxon>
        <taxon>Dikarya</taxon>
        <taxon>Ascomycota</taxon>
        <taxon>Pezizomycotina</taxon>
        <taxon>Sordariomycetes</taxon>
        <taxon>Sordariomycetidae</taxon>
        <taxon>Phyllachorales</taxon>
        <taxon>Phyllachoraceae</taxon>
        <taxon>Phyllachora</taxon>
    </lineage>
</organism>
<dbReference type="GO" id="GO:0005694">
    <property type="term" value="C:chromosome"/>
    <property type="evidence" value="ECO:0007669"/>
    <property type="project" value="UniProtKB-SubCell"/>
</dbReference>